<gene>
    <name evidence="1" type="ORF">I6I06_08455</name>
</gene>
<dbReference type="GO" id="GO:0016740">
    <property type="term" value="F:transferase activity"/>
    <property type="evidence" value="ECO:0007669"/>
    <property type="project" value="UniProtKB-KW"/>
</dbReference>
<sequence length="470" mass="52814">MQNLLSNSFVVPLTVTPAGELRDTKGRAAQIQDGPHWYVLSDAGTELSEEFGSVLQREAMGRPDIGIFYVDQRLQRDKALDLRPEFDMALLLAYDYIGLPIAVQAKVLSKLQAAATTHGVAFSYALLLEAVQTGVAIGRIAQILATRDKRYPQVPRQDRQRVIKAWLGQDRSHFELRPGIAPYALQLRRNADDMPPVTLCIPTRQGSLGAGNRPFITGLLETIARLDYPMDRVQVIVGDDLADGSAYADRRWPFELTRIVTKRAPGEPFNYAKKMNQLWRLSQTEQVVLMNDDISADSTDWLQALLTFSMQEDVGGVGARLLYPNGTLQHAGMAGGLISTCAHTWLGWPADQPTYQDWAIVHREWSMVTGAVFATRRSVLEEINGFDEVFTLEFNDVDMCLRLKMLGYRIVYTPHAELVHHEKASRGETAPPGTDLNRFLKRWRTYLYNDPMFNPGLDRQSLALRPLATN</sequence>
<name>A0A7T4MZA5_9BURK</name>
<protein>
    <submittedName>
        <fullName evidence="1">Glycosyltransferase</fullName>
    </submittedName>
</protein>
<accession>A0A7T4MZA5</accession>
<reference evidence="1 2" key="1">
    <citation type="submission" date="2020-12" db="EMBL/GenBank/DDBJ databases">
        <title>FDA dAtabase for Regulatory Grade micrObial Sequences (FDA-ARGOS): Supporting development and validation of Infectious Disease Dx tests.</title>
        <authorList>
            <person name="Nelson B."/>
            <person name="Plummer A."/>
            <person name="Tallon L."/>
            <person name="Sadzewicz L."/>
            <person name="Zhao X."/>
            <person name="Boylan J."/>
            <person name="Ott S."/>
            <person name="Bowen H."/>
            <person name="Vavikolanu K."/>
            <person name="Mehta A."/>
            <person name="Aluvathingal J."/>
            <person name="Nadendla S."/>
            <person name="Myers T."/>
            <person name="Yan Y."/>
            <person name="Sichtig H."/>
        </authorList>
    </citation>
    <scope>NUCLEOTIDE SEQUENCE [LARGE SCALE GENOMIC DNA]</scope>
    <source>
        <strain evidence="1 2">FDAARGOS_1049</strain>
    </source>
</reference>
<dbReference type="Gene3D" id="3.90.550.10">
    <property type="entry name" value="Spore Coat Polysaccharide Biosynthesis Protein SpsA, Chain A"/>
    <property type="match status" value="1"/>
</dbReference>
<dbReference type="InterPro" id="IPR029044">
    <property type="entry name" value="Nucleotide-diphossugar_trans"/>
</dbReference>
<dbReference type="Pfam" id="PF13641">
    <property type="entry name" value="Glyco_tranf_2_3"/>
    <property type="match status" value="1"/>
</dbReference>
<dbReference type="AlphaFoldDB" id="A0A7T4MZA5"/>
<dbReference type="KEGG" id="pgis:I6I06_08455"/>
<evidence type="ECO:0000313" key="1">
    <source>
        <dbReference type="EMBL" id="QQC62377.1"/>
    </source>
</evidence>
<keyword evidence="1" id="KW-0808">Transferase</keyword>
<organism evidence="1 2">
    <name type="scientific">Paraburkholderia ginsengisoli</name>
    <dbReference type="NCBI Taxonomy" id="311231"/>
    <lineage>
        <taxon>Bacteria</taxon>
        <taxon>Pseudomonadati</taxon>
        <taxon>Pseudomonadota</taxon>
        <taxon>Betaproteobacteria</taxon>
        <taxon>Burkholderiales</taxon>
        <taxon>Burkholderiaceae</taxon>
        <taxon>Paraburkholderia</taxon>
    </lineage>
</organism>
<proteinExistence type="predicted"/>
<dbReference type="SUPFAM" id="SSF53448">
    <property type="entry name" value="Nucleotide-diphospho-sugar transferases"/>
    <property type="match status" value="1"/>
</dbReference>
<evidence type="ECO:0000313" key="2">
    <source>
        <dbReference type="Proteomes" id="UP000595610"/>
    </source>
</evidence>
<dbReference type="Proteomes" id="UP000595610">
    <property type="component" value="Chromosome 1"/>
</dbReference>
<dbReference type="EMBL" id="CP066075">
    <property type="protein sequence ID" value="QQC62377.1"/>
    <property type="molecule type" value="Genomic_DNA"/>
</dbReference>
<dbReference type="PANTHER" id="PTHR43179">
    <property type="entry name" value="RHAMNOSYLTRANSFERASE WBBL"/>
    <property type="match status" value="1"/>
</dbReference>
<keyword evidence="2" id="KW-1185">Reference proteome</keyword>
<dbReference type="RefSeq" id="WP_042327823.1">
    <property type="nucleotide sequence ID" value="NZ_CP066075.1"/>
</dbReference>
<dbReference type="PANTHER" id="PTHR43179:SF7">
    <property type="entry name" value="RHAMNOSYLTRANSFERASE WBBL"/>
    <property type="match status" value="1"/>
</dbReference>